<dbReference type="EMBL" id="DS231706">
    <property type="protein sequence ID" value="KNB08489.1"/>
    <property type="molecule type" value="Genomic_DNA"/>
</dbReference>
<sequence>MCSPSTVLMLSPPQLLSAPIKTGHVSPSTPWPAIALPATRCDQPSEKHWLIVADSLEKKIGQGPVRQKSQTLLILSQINLDLPCLGKVKLEPSSCSWNTWLSSDGEIIVINTVIRCWSRKAHGVSGCSLARNKRRSVAL</sequence>
<dbReference type="Proteomes" id="UP000009097">
    <property type="component" value="Unassembled WGS sequence"/>
</dbReference>
<gene>
    <name evidence="1" type="ORF">FOXG_20033</name>
</gene>
<dbReference type="RefSeq" id="XP_018246534.1">
    <property type="nucleotide sequence ID" value="XM_018400307.1"/>
</dbReference>
<dbReference type="GeneID" id="28960739"/>
<dbReference type="KEGG" id="fox:FOXG_20033"/>
<dbReference type="VEuPathDB" id="FungiDB:FOXG_20033"/>
<protein>
    <submittedName>
        <fullName evidence="1">Uncharacterized protein</fullName>
    </submittedName>
</protein>
<proteinExistence type="predicted"/>
<evidence type="ECO:0000313" key="1">
    <source>
        <dbReference type="EMBL" id="KNB08489.1"/>
    </source>
</evidence>
<evidence type="ECO:0000313" key="2">
    <source>
        <dbReference type="Proteomes" id="UP000009097"/>
    </source>
</evidence>
<organism evidence="1 2">
    <name type="scientific">Fusarium oxysporum f. sp. lycopersici (strain 4287 / CBS 123668 / FGSC 9935 / NRRL 34936)</name>
    <name type="common">Fusarium vascular wilt of tomato</name>
    <dbReference type="NCBI Taxonomy" id="426428"/>
    <lineage>
        <taxon>Eukaryota</taxon>
        <taxon>Fungi</taxon>
        <taxon>Dikarya</taxon>
        <taxon>Ascomycota</taxon>
        <taxon>Pezizomycotina</taxon>
        <taxon>Sordariomycetes</taxon>
        <taxon>Hypocreomycetidae</taxon>
        <taxon>Hypocreales</taxon>
        <taxon>Nectriaceae</taxon>
        <taxon>Fusarium</taxon>
        <taxon>Fusarium oxysporum species complex</taxon>
    </lineage>
</organism>
<reference evidence="1" key="1">
    <citation type="submission" date="2007-04" db="EMBL/GenBank/DDBJ databases">
        <authorList>
            <consortium name="The Broad Institute Genome Sequencing Platform"/>
            <person name="Birren B."/>
            <person name="Lander E."/>
            <person name="Galagan J."/>
            <person name="Nusbaum C."/>
            <person name="Devon K."/>
            <person name="Ma L.-J."/>
            <person name="Jaffe D."/>
            <person name="Butler J."/>
            <person name="Alvarez P."/>
            <person name="Gnerre S."/>
            <person name="Grabherr M."/>
            <person name="Kleber M."/>
            <person name="Mauceli E."/>
            <person name="Brockman W."/>
            <person name="MacCallum I.A."/>
            <person name="Young S."/>
            <person name="LaButti K."/>
            <person name="DeCaprio D."/>
            <person name="Crawford M."/>
            <person name="Koehrsen M."/>
            <person name="Engels R."/>
            <person name="Montgomery P."/>
            <person name="Pearson M."/>
            <person name="Howarth C."/>
            <person name="Larson L."/>
            <person name="White J."/>
            <person name="O'Leary S."/>
            <person name="Kodira C."/>
            <person name="Zeng Q."/>
            <person name="Yandava C."/>
            <person name="Alvarado L."/>
            <person name="Kistler C."/>
            <person name="Shim W.-B."/>
            <person name="Kang S."/>
            <person name="Woloshuk C."/>
        </authorList>
    </citation>
    <scope>NUCLEOTIDE SEQUENCE</scope>
    <source>
        <strain evidence="1">4287</strain>
    </source>
</reference>
<name>A0A0J9VAJ2_FUSO4</name>
<dbReference type="AlphaFoldDB" id="A0A0J9VAJ2"/>
<accession>A0A0J9VAJ2</accession>
<reference evidence="1" key="2">
    <citation type="journal article" date="2010" name="Nature">
        <title>Comparative genomics reveals mobile pathogenicity chromosomes in Fusarium.</title>
        <authorList>
            <person name="Ma L.J."/>
            <person name="van der Does H.C."/>
            <person name="Borkovich K.A."/>
            <person name="Coleman J.J."/>
            <person name="Daboussi M.J."/>
            <person name="Di Pietro A."/>
            <person name="Dufresne M."/>
            <person name="Freitag M."/>
            <person name="Grabherr M."/>
            <person name="Henrissat B."/>
            <person name="Houterman P.M."/>
            <person name="Kang S."/>
            <person name="Shim W.B."/>
            <person name="Woloshuk C."/>
            <person name="Xie X."/>
            <person name="Xu J.R."/>
            <person name="Antoniw J."/>
            <person name="Baker S.E."/>
            <person name="Bluhm B.H."/>
            <person name="Breakspear A."/>
            <person name="Brown D.W."/>
            <person name="Butchko R.A."/>
            <person name="Chapman S."/>
            <person name="Coulson R."/>
            <person name="Coutinho P.M."/>
            <person name="Danchin E.G."/>
            <person name="Diener A."/>
            <person name="Gale L.R."/>
            <person name="Gardiner D.M."/>
            <person name="Goff S."/>
            <person name="Hammond-Kosack K.E."/>
            <person name="Hilburn K."/>
            <person name="Hua-Van A."/>
            <person name="Jonkers W."/>
            <person name="Kazan K."/>
            <person name="Kodira C.D."/>
            <person name="Koehrsen M."/>
            <person name="Kumar L."/>
            <person name="Lee Y.H."/>
            <person name="Li L."/>
            <person name="Manners J.M."/>
            <person name="Miranda-Saavedra D."/>
            <person name="Mukherjee M."/>
            <person name="Park G."/>
            <person name="Park J."/>
            <person name="Park S.Y."/>
            <person name="Proctor R.H."/>
            <person name="Regev A."/>
            <person name="Ruiz-Roldan M.C."/>
            <person name="Sain D."/>
            <person name="Sakthikumar S."/>
            <person name="Sykes S."/>
            <person name="Schwartz D.C."/>
            <person name="Turgeon B.G."/>
            <person name="Wapinski I."/>
            <person name="Yoder O."/>
            <person name="Young S."/>
            <person name="Zeng Q."/>
            <person name="Zhou S."/>
            <person name="Galagan J."/>
            <person name="Cuomo C.A."/>
            <person name="Kistler H.C."/>
            <person name="Rep M."/>
        </authorList>
    </citation>
    <scope>NUCLEOTIDE SEQUENCE [LARGE SCALE GENOMIC DNA]</scope>
    <source>
        <strain evidence="1">4287</strain>
    </source>
</reference>